<feature type="transmembrane region" description="Helical" evidence="2">
    <location>
        <begin position="106"/>
        <end position="128"/>
    </location>
</feature>
<dbReference type="Pfam" id="PF18902">
    <property type="entry name" value="DUF5658"/>
    <property type="match status" value="1"/>
</dbReference>
<reference evidence="4" key="1">
    <citation type="submission" date="2018-06" db="EMBL/GenBank/DDBJ databases">
        <authorList>
            <person name="Zhirakovskaya E."/>
        </authorList>
    </citation>
    <scope>NUCLEOTIDE SEQUENCE</scope>
</reference>
<evidence type="ECO:0000313" key="4">
    <source>
        <dbReference type="EMBL" id="VAW81700.1"/>
    </source>
</evidence>
<dbReference type="EMBL" id="UOFM01000417">
    <property type="protein sequence ID" value="VAW81700.1"/>
    <property type="molecule type" value="Genomic_DNA"/>
</dbReference>
<keyword evidence="2" id="KW-1133">Transmembrane helix</keyword>
<keyword evidence="2" id="KW-0472">Membrane</keyword>
<sequence length="162" mass="18553">MNSSNSVAVPDNKSRATERRDQTDRRRHSWRTVTYCGLQGRGRRRQARREGHDYYLDWYDPRLVITGLGILLLSCLDALLTLTLLNRGAYETNQFMAHMMEISTSAFVATKIAITCVGILFLLMHSHFQILKVTNGKQVLRMLLLVYSALIAYEFVLLGTIQ</sequence>
<feature type="transmembrane region" description="Helical" evidence="2">
    <location>
        <begin position="140"/>
        <end position="161"/>
    </location>
</feature>
<feature type="region of interest" description="Disordered" evidence="1">
    <location>
        <begin position="1"/>
        <end position="26"/>
    </location>
</feature>
<accession>A0A3B0YYD8</accession>
<proteinExistence type="predicted"/>
<protein>
    <recommendedName>
        <fullName evidence="3">DUF5658 domain-containing protein</fullName>
    </recommendedName>
</protein>
<evidence type="ECO:0000256" key="2">
    <source>
        <dbReference type="SAM" id="Phobius"/>
    </source>
</evidence>
<evidence type="ECO:0000259" key="3">
    <source>
        <dbReference type="Pfam" id="PF18902"/>
    </source>
</evidence>
<name>A0A3B0YYD8_9ZZZZ</name>
<gene>
    <name evidence="4" type="ORF">MNBD_GAMMA14-1690</name>
</gene>
<organism evidence="4">
    <name type="scientific">hydrothermal vent metagenome</name>
    <dbReference type="NCBI Taxonomy" id="652676"/>
    <lineage>
        <taxon>unclassified sequences</taxon>
        <taxon>metagenomes</taxon>
        <taxon>ecological metagenomes</taxon>
    </lineage>
</organism>
<feature type="domain" description="DUF5658" evidence="3">
    <location>
        <begin position="69"/>
        <end position="158"/>
    </location>
</feature>
<feature type="compositionally biased region" description="Basic and acidic residues" evidence="1">
    <location>
        <begin position="12"/>
        <end position="24"/>
    </location>
</feature>
<keyword evidence="2" id="KW-0812">Transmembrane</keyword>
<dbReference type="InterPro" id="IPR043717">
    <property type="entry name" value="DUF5658"/>
</dbReference>
<dbReference type="AlphaFoldDB" id="A0A3B0YYD8"/>
<evidence type="ECO:0000256" key="1">
    <source>
        <dbReference type="SAM" id="MobiDB-lite"/>
    </source>
</evidence>
<feature type="transmembrane region" description="Helical" evidence="2">
    <location>
        <begin position="63"/>
        <end position="85"/>
    </location>
</feature>